<dbReference type="CDD" id="cd14847">
    <property type="entry name" value="DD-carboxypeptidase_like"/>
    <property type="match status" value="1"/>
</dbReference>
<dbReference type="PANTHER" id="PTHR34385">
    <property type="entry name" value="D-ALANYL-D-ALANINE CARBOXYPEPTIDASE"/>
    <property type="match status" value="1"/>
</dbReference>
<dbReference type="PANTHER" id="PTHR34385:SF1">
    <property type="entry name" value="PEPTIDOGLYCAN L-ALANYL-D-GLUTAMATE ENDOPEPTIDASE CWLK"/>
    <property type="match status" value="1"/>
</dbReference>
<gene>
    <name evidence="2" type="ORF">TUM4630_19530</name>
</gene>
<evidence type="ECO:0000259" key="1">
    <source>
        <dbReference type="Pfam" id="PF02557"/>
    </source>
</evidence>
<dbReference type="RefSeq" id="WP_308444037.1">
    <property type="nucleotide sequence ID" value="NZ_BPFB01000020.1"/>
</dbReference>
<protein>
    <submittedName>
        <fullName evidence="2">Peptidase M15</fullName>
    </submittedName>
</protein>
<comment type="caution">
    <text evidence="2">The sequence shown here is derived from an EMBL/GenBank/DDBJ whole genome shotgun (WGS) entry which is preliminary data.</text>
</comment>
<dbReference type="InterPro" id="IPR003709">
    <property type="entry name" value="VanY-like_core_dom"/>
</dbReference>
<evidence type="ECO:0000313" key="3">
    <source>
        <dbReference type="Proteomes" id="UP000761574"/>
    </source>
</evidence>
<dbReference type="InterPro" id="IPR052179">
    <property type="entry name" value="DD-CPase-like"/>
</dbReference>
<dbReference type="EMBL" id="BPFB01000020">
    <property type="protein sequence ID" value="GIU47044.1"/>
    <property type="molecule type" value="Genomic_DNA"/>
</dbReference>
<sequence>MLNTGYLYGLENNQLIDFQGHQLQSDTAQQLMLMQTAAAKDNISLQICSAYRDLPRQLAIWNAKAKGQRAVLDARSQPIDIRHLSEDQLIDAILLWSALPGTSRHHWGTDIDIYDAHQMSRKQLQLIPSEYQADGPCHALHSWLTRYCGDFGFYFPFQAGLSGVSPEPWHLSYYPKANDYLAAFDPQSLATILSQQPIALKNAILARLEHLVSHYVFHVAPSPAG</sequence>
<reference evidence="2 3" key="1">
    <citation type="submission" date="2021-05" db="EMBL/GenBank/DDBJ databases">
        <title>Molecular characterization for Shewanella algae harboring chromosomal blaOXA-55-like strains isolated from clinical and environment sample.</title>
        <authorList>
            <person name="Ohama Y."/>
            <person name="Aoki K."/>
            <person name="Harada S."/>
            <person name="Moriya K."/>
            <person name="Ishii Y."/>
            <person name="Tateda K."/>
        </authorList>
    </citation>
    <scope>NUCLEOTIDE SEQUENCE [LARGE SCALE GENOMIC DNA]</scope>
    <source>
        <strain evidence="2 3">LMG 23746</strain>
    </source>
</reference>
<keyword evidence="3" id="KW-1185">Reference proteome</keyword>
<dbReference type="Gene3D" id="3.30.1380.10">
    <property type="match status" value="1"/>
</dbReference>
<feature type="domain" description="D-alanyl-D-alanine carboxypeptidase-like core" evidence="1">
    <location>
        <begin position="21"/>
        <end position="175"/>
    </location>
</feature>
<dbReference type="SUPFAM" id="SSF55166">
    <property type="entry name" value="Hedgehog/DD-peptidase"/>
    <property type="match status" value="1"/>
</dbReference>
<proteinExistence type="predicted"/>
<dbReference type="Proteomes" id="UP000761574">
    <property type="component" value="Unassembled WGS sequence"/>
</dbReference>
<dbReference type="Pfam" id="PF02557">
    <property type="entry name" value="VanY"/>
    <property type="match status" value="1"/>
</dbReference>
<evidence type="ECO:0000313" key="2">
    <source>
        <dbReference type="EMBL" id="GIU47044.1"/>
    </source>
</evidence>
<dbReference type="InterPro" id="IPR009045">
    <property type="entry name" value="Zn_M74/Hedgehog-like"/>
</dbReference>
<name>A0ABQ4PHR7_9GAMM</name>
<accession>A0ABQ4PHR7</accession>
<organism evidence="2 3">
    <name type="scientific">Shewanella algidipiscicola</name>
    <dbReference type="NCBI Taxonomy" id="614070"/>
    <lineage>
        <taxon>Bacteria</taxon>
        <taxon>Pseudomonadati</taxon>
        <taxon>Pseudomonadota</taxon>
        <taxon>Gammaproteobacteria</taxon>
        <taxon>Alteromonadales</taxon>
        <taxon>Shewanellaceae</taxon>
        <taxon>Shewanella</taxon>
    </lineage>
</organism>